<dbReference type="EMBL" id="CP087714">
    <property type="protein sequence ID" value="XAT64417.1"/>
    <property type="molecule type" value="Genomic_DNA"/>
</dbReference>
<sequence>MKTYINLLILLTLSFGLLVGSSSHFKEFGAERNFSANVTELNESLISCLCPENKILYLISGDTFTLLNITNRLGEEATFYVYTDSLSIDHESEFFLPPNGSVEVTATFYGMPGFYSITARVSADWANGSAELYACTINISSPRIEIEKHLMSGKESVKVGEKEYWTFRILVKNPGYSDDFVIKDVIPAELEILEINPSSGRYEILGNGMGNSGSSTIMWYVHLENGDVEWLDVNVTTKQNPACKQEFTSPGTYCLNDGAEVVGYDVKSNPICIDVYSDEKCCCDSDGCCEEGCSSDNGCSGDDCCSDSSNCSDEGCDSNSCCDTSSGDSNGSDRSKKHGRGRHS</sequence>
<evidence type="ECO:0000256" key="1">
    <source>
        <dbReference type="SAM" id="MobiDB-lite"/>
    </source>
</evidence>
<organism evidence="2 3">
    <name type="scientific">Geoglobus acetivorans</name>
    <dbReference type="NCBI Taxonomy" id="565033"/>
    <lineage>
        <taxon>Archaea</taxon>
        <taxon>Methanobacteriati</taxon>
        <taxon>Methanobacteriota</taxon>
        <taxon>Archaeoglobi</taxon>
        <taxon>Archaeoglobales</taxon>
        <taxon>Archaeoglobaceae</taxon>
        <taxon>Geoglobus</taxon>
    </lineage>
</organism>
<dbReference type="RefSeq" id="WP_193805946.1">
    <property type="nucleotide sequence ID" value="NZ_CP087714.1"/>
</dbReference>
<gene>
    <name evidence="2" type="ORF">LPQ35_03330</name>
</gene>
<feature type="compositionally biased region" description="Low complexity" evidence="1">
    <location>
        <begin position="306"/>
        <end position="323"/>
    </location>
</feature>
<name>A0ABZ3H4C9_GEOAI</name>
<evidence type="ECO:0000313" key="3">
    <source>
        <dbReference type="Proteomes" id="UP001492541"/>
    </source>
</evidence>
<evidence type="ECO:0000313" key="2">
    <source>
        <dbReference type="EMBL" id="XAT64417.1"/>
    </source>
</evidence>
<feature type="region of interest" description="Disordered" evidence="1">
    <location>
        <begin position="306"/>
        <end position="344"/>
    </location>
</feature>
<evidence type="ECO:0008006" key="4">
    <source>
        <dbReference type="Google" id="ProtNLM"/>
    </source>
</evidence>
<proteinExistence type="predicted"/>
<accession>A0ABZ3H4C9</accession>
<feature type="compositionally biased region" description="Basic residues" evidence="1">
    <location>
        <begin position="335"/>
        <end position="344"/>
    </location>
</feature>
<protein>
    <recommendedName>
        <fullName evidence="4">DUF11 domain-containing protein</fullName>
    </recommendedName>
</protein>
<reference evidence="2 3" key="1">
    <citation type="submission" date="2021-11" db="EMBL/GenBank/DDBJ databases">
        <title>Whole genome of Geoglobus acetivorans.</title>
        <authorList>
            <person name="Liu D."/>
        </authorList>
    </citation>
    <scope>NUCLEOTIDE SEQUENCE [LARGE SCALE GENOMIC DNA]</scope>
    <source>
        <strain evidence="2 3">SBH6</strain>
    </source>
</reference>
<dbReference type="Proteomes" id="UP001492541">
    <property type="component" value="Chromosome"/>
</dbReference>
<keyword evidence="3" id="KW-1185">Reference proteome</keyword>
<dbReference type="GeneID" id="90448685"/>